<dbReference type="STRING" id="87626.PTD2_20932"/>
<dbReference type="InterPro" id="IPR058163">
    <property type="entry name" value="LysR-type_TF_proteobact-type"/>
</dbReference>
<keyword evidence="4" id="KW-0804">Transcription</keyword>
<dbReference type="GO" id="GO:0003700">
    <property type="term" value="F:DNA-binding transcription factor activity"/>
    <property type="evidence" value="ECO:0007669"/>
    <property type="project" value="InterPro"/>
</dbReference>
<dbReference type="HOGENOM" id="CLU_039613_2_0_6"/>
<dbReference type="OrthoDB" id="570111at2"/>
<name>A4CAB2_9GAMM</name>
<gene>
    <name evidence="6" type="ORF">PTD2_20932</name>
</gene>
<proteinExistence type="inferred from homology"/>
<dbReference type="InterPro" id="IPR036390">
    <property type="entry name" value="WH_DNA-bd_sf"/>
</dbReference>
<dbReference type="SUPFAM" id="SSF53850">
    <property type="entry name" value="Periplasmic binding protein-like II"/>
    <property type="match status" value="1"/>
</dbReference>
<dbReference type="eggNOG" id="COG0583">
    <property type="taxonomic scope" value="Bacteria"/>
</dbReference>
<organism evidence="6 7">
    <name type="scientific">Pseudoalteromonas tunicata D2</name>
    <dbReference type="NCBI Taxonomy" id="87626"/>
    <lineage>
        <taxon>Bacteria</taxon>
        <taxon>Pseudomonadati</taxon>
        <taxon>Pseudomonadota</taxon>
        <taxon>Gammaproteobacteria</taxon>
        <taxon>Alteromonadales</taxon>
        <taxon>Pseudoalteromonadaceae</taxon>
        <taxon>Pseudoalteromonas</taxon>
    </lineage>
</organism>
<dbReference type="PRINTS" id="PR00039">
    <property type="entry name" value="HTHLYSR"/>
</dbReference>
<dbReference type="Gene3D" id="1.10.10.10">
    <property type="entry name" value="Winged helix-like DNA-binding domain superfamily/Winged helix DNA-binding domain"/>
    <property type="match status" value="1"/>
</dbReference>
<evidence type="ECO:0000256" key="3">
    <source>
        <dbReference type="ARBA" id="ARBA00023125"/>
    </source>
</evidence>
<dbReference type="GO" id="GO:0043565">
    <property type="term" value="F:sequence-specific DNA binding"/>
    <property type="evidence" value="ECO:0007669"/>
    <property type="project" value="TreeGrafter"/>
</dbReference>
<comment type="caution">
    <text evidence="6">The sequence shown here is derived from an EMBL/GenBank/DDBJ whole genome shotgun (WGS) entry which is preliminary data.</text>
</comment>
<dbReference type="InterPro" id="IPR036388">
    <property type="entry name" value="WH-like_DNA-bd_sf"/>
</dbReference>
<keyword evidence="3" id="KW-0238">DNA-binding</keyword>
<dbReference type="Pfam" id="PF00126">
    <property type="entry name" value="HTH_1"/>
    <property type="match status" value="1"/>
</dbReference>
<evidence type="ECO:0000313" key="6">
    <source>
        <dbReference type="EMBL" id="EAR28320.1"/>
    </source>
</evidence>
<evidence type="ECO:0000256" key="4">
    <source>
        <dbReference type="ARBA" id="ARBA00023163"/>
    </source>
</evidence>
<keyword evidence="7" id="KW-1185">Reference proteome</keyword>
<dbReference type="PANTHER" id="PTHR30537">
    <property type="entry name" value="HTH-TYPE TRANSCRIPTIONAL REGULATOR"/>
    <property type="match status" value="1"/>
</dbReference>
<dbReference type="Gene3D" id="3.40.190.290">
    <property type="match status" value="1"/>
</dbReference>
<dbReference type="InterPro" id="IPR000847">
    <property type="entry name" value="LysR_HTH_N"/>
</dbReference>
<dbReference type="SUPFAM" id="SSF46785">
    <property type="entry name" value="Winged helix' DNA-binding domain"/>
    <property type="match status" value="1"/>
</dbReference>
<dbReference type="EMBL" id="AAOH01000004">
    <property type="protein sequence ID" value="EAR28320.1"/>
    <property type="molecule type" value="Genomic_DNA"/>
</dbReference>
<dbReference type="Proteomes" id="UP000006201">
    <property type="component" value="Unassembled WGS sequence"/>
</dbReference>
<dbReference type="PANTHER" id="PTHR30537:SF3">
    <property type="entry name" value="TRANSCRIPTIONAL REGULATORY PROTEIN"/>
    <property type="match status" value="1"/>
</dbReference>
<comment type="similarity">
    <text evidence="1">Belongs to the LysR transcriptional regulatory family.</text>
</comment>
<evidence type="ECO:0000259" key="5">
    <source>
        <dbReference type="PROSITE" id="PS50931"/>
    </source>
</evidence>
<dbReference type="GO" id="GO:0006351">
    <property type="term" value="P:DNA-templated transcription"/>
    <property type="evidence" value="ECO:0007669"/>
    <property type="project" value="TreeGrafter"/>
</dbReference>
<evidence type="ECO:0000313" key="7">
    <source>
        <dbReference type="Proteomes" id="UP000006201"/>
    </source>
</evidence>
<reference evidence="6 7" key="1">
    <citation type="submission" date="2006-02" db="EMBL/GenBank/DDBJ databases">
        <authorList>
            <person name="Moran M.A."/>
            <person name="Kjelleberg S."/>
            <person name="Egan S."/>
            <person name="Saunders N."/>
            <person name="Thomas T."/>
            <person name="Ferriera S."/>
            <person name="Johnson J."/>
            <person name="Kravitz S."/>
            <person name="Halpern A."/>
            <person name="Remington K."/>
            <person name="Beeson K."/>
            <person name="Tran B."/>
            <person name="Rogers Y.-H."/>
            <person name="Friedman R."/>
            <person name="Venter J.C."/>
        </authorList>
    </citation>
    <scope>NUCLEOTIDE SEQUENCE [LARGE SCALE GENOMIC DNA]</scope>
    <source>
        <strain evidence="6 7">D2</strain>
    </source>
</reference>
<dbReference type="PROSITE" id="PS50931">
    <property type="entry name" value="HTH_LYSR"/>
    <property type="match status" value="1"/>
</dbReference>
<dbReference type="AlphaFoldDB" id="A4CAB2"/>
<keyword evidence="2" id="KW-0805">Transcription regulation</keyword>
<dbReference type="InterPro" id="IPR005119">
    <property type="entry name" value="LysR_subst-bd"/>
</dbReference>
<protein>
    <submittedName>
        <fullName evidence="6">Transcriptional regulator lysR family protein</fullName>
    </submittedName>
</protein>
<accession>A4CAB2</accession>
<evidence type="ECO:0000256" key="2">
    <source>
        <dbReference type="ARBA" id="ARBA00023015"/>
    </source>
</evidence>
<feature type="domain" description="HTH lysR-type" evidence="5">
    <location>
        <begin position="11"/>
        <end position="62"/>
    </location>
</feature>
<evidence type="ECO:0000256" key="1">
    <source>
        <dbReference type="ARBA" id="ARBA00009437"/>
    </source>
</evidence>
<dbReference type="Pfam" id="PF03466">
    <property type="entry name" value="LysR_substrate"/>
    <property type="match status" value="1"/>
</dbReference>
<sequence>MGENIGWELYRSFLRVMQEGSLSAAARALGSTQPTVGRHIAQLERALNITLFIRAQGGLTPTEAANALLLPATEMASLAEAMERVACSQGDGIQGTVRITTSDVIGTEILPTIFAEMVKLFPKITLELVLSDKAQDLLNREADIAIRLFRPTQTQLIARRIGNIDVGFFAHKEYLKTQGTPTTLADLNEHRLIGFDKVTNYIRTAEKTLPFSVDKNNFCFRTDSNVAQLALIRAGAGIGICQVGLASQDKNLVRLLSDDFNFEMDTWVTMHEDLRKSPACKAVFDQLVNGLLNYVN</sequence>